<reference evidence="3 4" key="1">
    <citation type="submission" date="2017-04" db="EMBL/GenBank/DDBJ databases">
        <title>The new phylogeny of genus Mycobacterium.</title>
        <authorList>
            <person name="Tortoli E."/>
            <person name="Trovato A."/>
            <person name="Cirillo D.M."/>
        </authorList>
    </citation>
    <scope>NUCLEOTIDE SEQUENCE [LARGE SCALE GENOMIC DNA]</scope>
    <source>
        <strain evidence="3 4">DSM 45247</strain>
    </source>
</reference>
<protein>
    <submittedName>
        <fullName evidence="3">Uncharacterized protein</fullName>
    </submittedName>
</protein>
<dbReference type="RefSeq" id="WP_085289895.1">
    <property type="nucleotide sequence ID" value="NZ_NCXM01000010.1"/>
</dbReference>
<keyword evidence="4" id="KW-1185">Reference proteome</keyword>
<dbReference type="Proteomes" id="UP000242320">
    <property type="component" value="Unassembled WGS sequence"/>
</dbReference>
<keyword evidence="2" id="KW-0472">Membrane</keyword>
<dbReference type="AlphaFoldDB" id="A0A1X2L2Z6"/>
<evidence type="ECO:0000256" key="2">
    <source>
        <dbReference type="SAM" id="Phobius"/>
    </source>
</evidence>
<name>A0A1X2L2Z6_9MYCO</name>
<dbReference type="OrthoDB" id="4749294at2"/>
<feature type="transmembrane region" description="Helical" evidence="2">
    <location>
        <begin position="36"/>
        <end position="54"/>
    </location>
</feature>
<feature type="transmembrane region" description="Helical" evidence="2">
    <location>
        <begin position="12"/>
        <end position="30"/>
    </location>
</feature>
<keyword evidence="2" id="KW-0812">Transmembrane</keyword>
<proteinExistence type="predicted"/>
<keyword evidence="2" id="KW-1133">Transmembrane helix</keyword>
<evidence type="ECO:0000313" key="3">
    <source>
        <dbReference type="EMBL" id="OSC28374.1"/>
    </source>
</evidence>
<organism evidence="3 4">
    <name type="scientific">Mycolicibacterium vulneris</name>
    <dbReference type="NCBI Taxonomy" id="547163"/>
    <lineage>
        <taxon>Bacteria</taxon>
        <taxon>Bacillati</taxon>
        <taxon>Actinomycetota</taxon>
        <taxon>Actinomycetes</taxon>
        <taxon>Mycobacteriales</taxon>
        <taxon>Mycobacteriaceae</taxon>
        <taxon>Mycolicibacterium</taxon>
    </lineage>
</organism>
<evidence type="ECO:0000313" key="4">
    <source>
        <dbReference type="Proteomes" id="UP000242320"/>
    </source>
</evidence>
<sequence length="97" mass="10344">MRQTIIRQRPDARFPIAETLGVIAGIILLVALGDVVIVLALALAVAAIAAASWIRRMALRRALSSEVTLTSVSHLPTGNRAPKKGSAHAPWHRYSAA</sequence>
<gene>
    <name evidence="3" type="ORF">B8W69_11200</name>
</gene>
<evidence type="ECO:0000256" key="1">
    <source>
        <dbReference type="SAM" id="MobiDB-lite"/>
    </source>
</evidence>
<accession>A0A1X2L2Z6</accession>
<dbReference type="EMBL" id="NCXM01000010">
    <property type="protein sequence ID" value="OSC28374.1"/>
    <property type="molecule type" value="Genomic_DNA"/>
</dbReference>
<feature type="region of interest" description="Disordered" evidence="1">
    <location>
        <begin position="73"/>
        <end position="97"/>
    </location>
</feature>
<comment type="caution">
    <text evidence="3">The sequence shown here is derived from an EMBL/GenBank/DDBJ whole genome shotgun (WGS) entry which is preliminary data.</text>
</comment>